<dbReference type="EMBL" id="JACXVP010000006">
    <property type="protein sequence ID" value="KAG5601351.1"/>
    <property type="molecule type" value="Genomic_DNA"/>
</dbReference>
<dbReference type="PANTHER" id="PTHR36368:SF1">
    <property type="entry name" value="ATP-DEPENDENT CASEINOLYTIC PROTEASE_CROTONASE FAMILY PROTEIN"/>
    <property type="match status" value="1"/>
</dbReference>
<feature type="compositionally biased region" description="Polar residues" evidence="1">
    <location>
        <begin position="154"/>
        <end position="168"/>
    </location>
</feature>
<feature type="region of interest" description="Disordered" evidence="1">
    <location>
        <begin position="359"/>
        <end position="386"/>
    </location>
</feature>
<protein>
    <submittedName>
        <fullName evidence="2">Uncharacterized protein</fullName>
    </submittedName>
</protein>
<evidence type="ECO:0000256" key="1">
    <source>
        <dbReference type="SAM" id="MobiDB-lite"/>
    </source>
</evidence>
<sequence>MSSISSSLRPKPKVLDSVDSLSVPSEPLHIGNWFSSYVYDSPVLSEIDDFQDSGDGRKRKKADSLYCGENVASQGDIKLPTKAWRASDDIPFSSVLSEPLDTKDCFSSFVPETPLLADSDDTIVPESIDISFNEDTSSRGYKEDINSREEDNSAENQTNGKSNSLSSGVNMASKDLEQCTNSVADNKWDVESSDDISLASEPPDIRNWFSSYVYESPKVDTIQDSILPDHEKELDDKVCTNGYSGGEEPQNFRNSLGTPFIHDDKYEHQTASKDQEVDRTKNTRISNEMSHERISQQTLNHKTTENSNCGSPRYIDMVFKESDGEHLETIFPQEVNCKVSCTINHSSCEGEKLYRHPIHRKDSAENSSKSKDSVEPADDVQSKNRMEMSVLSQKLSKRKAAEIIDKENHINDFGENGFISTRKSRNSQVQNKSPLPTPAAVQSLLSGVTVASNCHKQGLTRKVLTETTNLHPSALETTGKWRCPQRTKPNIVPPLKQLRLEQWVRRA</sequence>
<keyword evidence="3" id="KW-1185">Reference proteome</keyword>
<dbReference type="OrthoDB" id="1847229at2759"/>
<gene>
    <name evidence="2" type="ORF">H5410_032721</name>
</gene>
<dbReference type="PANTHER" id="PTHR36368">
    <property type="entry name" value="ATP-DEPENDENT CASEINOLYTIC PROTEASE/CROTONASE FAMILY PROTEIN"/>
    <property type="match status" value="1"/>
</dbReference>
<accession>A0A9J5YNQ9</accession>
<feature type="region of interest" description="Disordered" evidence="1">
    <location>
        <begin position="128"/>
        <end position="168"/>
    </location>
</feature>
<proteinExistence type="predicted"/>
<reference evidence="2 3" key="1">
    <citation type="submission" date="2020-09" db="EMBL/GenBank/DDBJ databases">
        <title>De no assembly of potato wild relative species, Solanum commersonii.</title>
        <authorList>
            <person name="Cho K."/>
        </authorList>
    </citation>
    <scope>NUCLEOTIDE SEQUENCE [LARGE SCALE GENOMIC DNA]</scope>
    <source>
        <strain evidence="2">LZ3.2</strain>
        <tissue evidence="2">Leaf</tissue>
    </source>
</reference>
<organism evidence="2 3">
    <name type="scientific">Solanum commersonii</name>
    <name type="common">Commerson's wild potato</name>
    <name type="synonym">Commerson's nightshade</name>
    <dbReference type="NCBI Taxonomy" id="4109"/>
    <lineage>
        <taxon>Eukaryota</taxon>
        <taxon>Viridiplantae</taxon>
        <taxon>Streptophyta</taxon>
        <taxon>Embryophyta</taxon>
        <taxon>Tracheophyta</taxon>
        <taxon>Spermatophyta</taxon>
        <taxon>Magnoliopsida</taxon>
        <taxon>eudicotyledons</taxon>
        <taxon>Gunneridae</taxon>
        <taxon>Pentapetalae</taxon>
        <taxon>asterids</taxon>
        <taxon>lamiids</taxon>
        <taxon>Solanales</taxon>
        <taxon>Solanaceae</taxon>
        <taxon>Solanoideae</taxon>
        <taxon>Solaneae</taxon>
        <taxon>Solanum</taxon>
    </lineage>
</organism>
<comment type="caution">
    <text evidence="2">The sequence shown here is derived from an EMBL/GenBank/DDBJ whole genome shotgun (WGS) entry which is preliminary data.</text>
</comment>
<feature type="region of interest" description="Disordered" evidence="1">
    <location>
        <begin position="1"/>
        <end position="23"/>
    </location>
</feature>
<name>A0A9J5YNQ9_SOLCO</name>
<feature type="compositionally biased region" description="Basic and acidic residues" evidence="1">
    <location>
        <begin position="136"/>
        <end position="151"/>
    </location>
</feature>
<evidence type="ECO:0000313" key="3">
    <source>
        <dbReference type="Proteomes" id="UP000824120"/>
    </source>
</evidence>
<evidence type="ECO:0000313" key="2">
    <source>
        <dbReference type="EMBL" id="KAG5601351.1"/>
    </source>
</evidence>
<dbReference type="AlphaFoldDB" id="A0A9J5YNQ9"/>
<dbReference type="Proteomes" id="UP000824120">
    <property type="component" value="Chromosome 6"/>
</dbReference>